<dbReference type="EMBL" id="BSXU01002496">
    <property type="protein sequence ID" value="GMG38050.1"/>
    <property type="molecule type" value="Genomic_DNA"/>
</dbReference>
<keyword evidence="1" id="KW-0175">Coiled coil</keyword>
<organism evidence="2 3">
    <name type="scientific">Ambrosiozyma monospora</name>
    <name type="common">Yeast</name>
    <name type="synonym">Endomycopsis monosporus</name>
    <dbReference type="NCBI Taxonomy" id="43982"/>
    <lineage>
        <taxon>Eukaryota</taxon>
        <taxon>Fungi</taxon>
        <taxon>Dikarya</taxon>
        <taxon>Ascomycota</taxon>
        <taxon>Saccharomycotina</taxon>
        <taxon>Pichiomycetes</taxon>
        <taxon>Pichiales</taxon>
        <taxon>Pichiaceae</taxon>
        <taxon>Ambrosiozyma</taxon>
    </lineage>
</organism>
<accession>A0A9W6Z169</accession>
<proteinExistence type="predicted"/>
<feature type="coiled-coil region" evidence="1">
    <location>
        <begin position="29"/>
        <end position="56"/>
    </location>
</feature>
<reference evidence="2" key="1">
    <citation type="submission" date="2023-04" db="EMBL/GenBank/DDBJ databases">
        <title>Ambrosiozyma monospora NBRC 1965.</title>
        <authorList>
            <person name="Ichikawa N."/>
            <person name="Sato H."/>
            <person name="Tonouchi N."/>
        </authorList>
    </citation>
    <scope>NUCLEOTIDE SEQUENCE</scope>
    <source>
        <strain evidence="2">NBRC 1965</strain>
    </source>
</reference>
<evidence type="ECO:0000313" key="3">
    <source>
        <dbReference type="Proteomes" id="UP001165063"/>
    </source>
</evidence>
<name>A0A9W6Z169_AMBMO</name>
<protein>
    <submittedName>
        <fullName evidence="2">Unnamed protein product</fullName>
    </submittedName>
</protein>
<evidence type="ECO:0000256" key="1">
    <source>
        <dbReference type="SAM" id="Coils"/>
    </source>
</evidence>
<gene>
    <name evidence="2" type="ORF">Amon01_000490300</name>
</gene>
<dbReference type="Proteomes" id="UP001165063">
    <property type="component" value="Unassembled WGS sequence"/>
</dbReference>
<comment type="caution">
    <text evidence="2">The sequence shown here is derived from an EMBL/GenBank/DDBJ whole genome shotgun (WGS) entry which is preliminary data.</text>
</comment>
<dbReference type="AlphaFoldDB" id="A0A9W6Z169"/>
<dbReference type="Gene3D" id="1.20.5.170">
    <property type="match status" value="1"/>
</dbReference>
<evidence type="ECO:0000313" key="2">
    <source>
        <dbReference type="EMBL" id="GMG38050.1"/>
    </source>
</evidence>
<keyword evidence="3" id="KW-1185">Reference proteome</keyword>
<sequence>MAVGGKKMLIKEITDQIIEQIGGKENTKMKELESKIATLETDNKELKTQVSEYQTQVSSNKKDTAKALVNTNLMAIDHQERLEKLESMKWSNDEDKKCMELVEARLKAQD</sequence>